<evidence type="ECO:0000313" key="1">
    <source>
        <dbReference type="EMBL" id="KAF2214063.1"/>
    </source>
</evidence>
<dbReference type="EMBL" id="ML992669">
    <property type="protein sequence ID" value="KAF2214063.1"/>
    <property type="molecule type" value="Genomic_DNA"/>
</dbReference>
<proteinExistence type="predicted"/>
<gene>
    <name evidence="1" type="ORF">CERZMDRAFT_96088</name>
</gene>
<sequence>MPDLGLEPNDLRIFLEKALTSTMLAHTAEELDILRKEQAEYDNLHIAGDDIILLGRIIQIIAANTQNCGLKGRSTEIVAGSLCGKRPQRYSTLSSANVGIMVLQKLLLSKPAKYWAIKAGDELLECTCEPAMESYSLTTFTLFRFWSLGSATPTTFPSTAATRWHS</sequence>
<organism evidence="1 2">
    <name type="scientific">Cercospora zeae-maydis SCOH1-5</name>
    <dbReference type="NCBI Taxonomy" id="717836"/>
    <lineage>
        <taxon>Eukaryota</taxon>
        <taxon>Fungi</taxon>
        <taxon>Dikarya</taxon>
        <taxon>Ascomycota</taxon>
        <taxon>Pezizomycotina</taxon>
        <taxon>Dothideomycetes</taxon>
        <taxon>Dothideomycetidae</taxon>
        <taxon>Mycosphaerellales</taxon>
        <taxon>Mycosphaerellaceae</taxon>
        <taxon>Cercospora</taxon>
    </lineage>
</organism>
<dbReference type="AlphaFoldDB" id="A0A6A6FL13"/>
<accession>A0A6A6FL13</accession>
<name>A0A6A6FL13_9PEZI</name>
<dbReference type="Proteomes" id="UP000799539">
    <property type="component" value="Unassembled WGS sequence"/>
</dbReference>
<protein>
    <submittedName>
        <fullName evidence="1">Uncharacterized protein</fullName>
    </submittedName>
</protein>
<reference evidence="1" key="1">
    <citation type="journal article" date="2020" name="Stud. Mycol.">
        <title>101 Dothideomycetes genomes: a test case for predicting lifestyles and emergence of pathogens.</title>
        <authorList>
            <person name="Haridas S."/>
            <person name="Albert R."/>
            <person name="Binder M."/>
            <person name="Bloem J."/>
            <person name="Labutti K."/>
            <person name="Salamov A."/>
            <person name="Andreopoulos B."/>
            <person name="Baker S."/>
            <person name="Barry K."/>
            <person name="Bills G."/>
            <person name="Bluhm B."/>
            <person name="Cannon C."/>
            <person name="Castanera R."/>
            <person name="Culley D."/>
            <person name="Daum C."/>
            <person name="Ezra D."/>
            <person name="Gonzalez J."/>
            <person name="Henrissat B."/>
            <person name="Kuo A."/>
            <person name="Liang C."/>
            <person name="Lipzen A."/>
            <person name="Lutzoni F."/>
            <person name="Magnuson J."/>
            <person name="Mondo S."/>
            <person name="Nolan M."/>
            <person name="Ohm R."/>
            <person name="Pangilinan J."/>
            <person name="Park H.-J."/>
            <person name="Ramirez L."/>
            <person name="Alfaro M."/>
            <person name="Sun H."/>
            <person name="Tritt A."/>
            <person name="Yoshinaga Y."/>
            <person name="Zwiers L.-H."/>
            <person name="Turgeon B."/>
            <person name="Goodwin S."/>
            <person name="Spatafora J."/>
            <person name="Crous P."/>
            <person name="Grigoriev I."/>
        </authorList>
    </citation>
    <scope>NUCLEOTIDE SEQUENCE</scope>
    <source>
        <strain evidence="1">SCOH1-5</strain>
    </source>
</reference>
<keyword evidence="2" id="KW-1185">Reference proteome</keyword>
<evidence type="ECO:0000313" key="2">
    <source>
        <dbReference type="Proteomes" id="UP000799539"/>
    </source>
</evidence>